<feature type="domain" description="N-terminal Ras-GEF" evidence="10">
    <location>
        <begin position="736"/>
        <end position="850"/>
    </location>
</feature>
<feature type="compositionally biased region" description="Low complexity" evidence="5">
    <location>
        <begin position="533"/>
        <end position="547"/>
    </location>
</feature>
<dbReference type="InterPro" id="IPR036380">
    <property type="entry name" value="Isochorismatase-like_sf"/>
</dbReference>
<dbReference type="InterPro" id="IPR001478">
    <property type="entry name" value="PDZ"/>
</dbReference>
<dbReference type="InterPro" id="IPR036034">
    <property type="entry name" value="PDZ_sf"/>
</dbReference>
<evidence type="ECO:0000256" key="3">
    <source>
        <dbReference type="ARBA" id="ARBA00022658"/>
    </source>
</evidence>
<evidence type="ECO:0000259" key="7">
    <source>
        <dbReference type="PROSITE" id="PS50042"/>
    </source>
</evidence>
<feature type="compositionally biased region" description="Low complexity" evidence="5">
    <location>
        <begin position="1656"/>
        <end position="1678"/>
    </location>
</feature>
<dbReference type="Gene3D" id="3.40.50.850">
    <property type="entry name" value="Isochorismatase-like"/>
    <property type="match status" value="1"/>
</dbReference>
<dbReference type="OrthoDB" id="21144at2759"/>
<dbReference type="Pfam" id="PF00617">
    <property type="entry name" value="RasGEF"/>
    <property type="match status" value="1"/>
</dbReference>
<dbReference type="PROSITE" id="PS50106">
    <property type="entry name" value="PDZ"/>
    <property type="match status" value="1"/>
</dbReference>
<protein>
    <submittedName>
        <fullName evidence="11">Uncharacterized protein</fullName>
    </submittedName>
</protein>
<dbReference type="InterPro" id="IPR008937">
    <property type="entry name" value="Ras-like_GEF"/>
</dbReference>
<organism evidence="11 12">
    <name type="scientific">Caenorhabditis auriculariae</name>
    <dbReference type="NCBI Taxonomy" id="2777116"/>
    <lineage>
        <taxon>Eukaryota</taxon>
        <taxon>Metazoa</taxon>
        <taxon>Ecdysozoa</taxon>
        <taxon>Nematoda</taxon>
        <taxon>Chromadorea</taxon>
        <taxon>Rhabditida</taxon>
        <taxon>Rhabditina</taxon>
        <taxon>Rhabditomorpha</taxon>
        <taxon>Rhabditoidea</taxon>
        <taxon>Rhabditidae</taxon>
        <taxon>Peloderinae</taxon>
        <taxon>Caenorhabditis</taxon>
    </lineage>
</organism>
<dbReference type="PROSITE" id="PS00720">
    <property type="entry name" value="RASGEF"/>
    <property type="match status" value="1"/>
</dbReference>
<dbReference type="SUPFAM" id="SSF48366">
    <property type="entry name" value="Ras GEF"/>
    <property type="match status" value="1"/>
</dbReference>
<dbReference type="CDD" id="cd00155">
    <property type="entry name" value="RasGEF"/>
    <property type="match status" value="1"/>
</dbReference>
<dbReference type="PANTHER" id="PTHR23113">
    <property type="entry name" value="GUANINE NUCLEOTIDE EXCHANGE FACTOR"/>
    <property type="match status" value="1"/>
</dbReference>
<name>A0A8S1HH57_9PELO</name>
<sequence length="1901" mass="212021">MVDKAQETSGTSSLNCSPRFCLPPINETQICQRLNTGAQKDEIKKESCECNYEIRLRLRPKSLPSDDSAHELEINFSESNESFRMYTSNNTLFITRRGGTPVGLYNFPREPPVFRLPPTGTNEPFGMRKPIASVEKTTWIDESTERMNAFIAQSSGFPLPEVADPSYKRTGFFETLENDVRIENPYLQMRKRAQYAGWVQKMAPRPTVAPDPDTSFCSGWPSERASNNLNSLVEHVADKRKKYNWGLGRRACEMDRKGRQDPVNDARFYESLIKPPQMRTTEDIRNIYEQLRQLEMFSNLYNAPLKAICATARYERHPAHHILFRDGQVASCWYILLSGSVFIENHIYLPYGCFGKRNGLNYRRTHDCMLLQESEMIVIDYPDVTVVTNGHLTNGSVHAVVSATSSSSSGTSHEGPGIVRHIRKSAPNMDVDSLLMPPPPVPPRPPRLPPTAAKGPAPLPPRGLPRTYPMDFPVDVPTTSSTYSNDNHRSQVYLNGLSADDDTLVRVKHRREKSNSIAGAAVSSGTIRRLRGRSTASSTTTEGETASNEGVDSEDEDGSVPSQESSNGAFLDLRDSVRECLEKEPSERNSEDLAVLLDFMQHMSAFASLPMSIKRQLCLKMVFAVVNDAGTVVLGHNEKLDSWSVIVNGVVEVIKPNGERVEFKLGDAFGAEPTPTSQFHVGEMRTMVDDCEFVLVEHRDFCSIMSTIGDHIEKDRDGLTGEVVSETERRTIGSQVGLVLIKGKPDKLIQHLVDDRDQNVDPHYVEDFLLTYRVFIRDPTIIFEKLMLWFADSVYRDKVARLVLLWVNNHYNDFETNEEMSRLLERFEGALERDGMHSQLSLLNIACSVKAKPRTIQMTRAKDDPMQFLLIGGKECGSSLFVAEVFPDTNAKRAGVKRADEMLEINQQSVKYLTVTRAQEILTGSLSLTLLLKSNILGFKGASGSNRTSRRQIQGPCGHQKQRSRRDSGAKSSMMDKLMTILKSNKDEDFADEGRQITSELRPSRSNPDITSISQYYGPVRSECPEHVLKIYRSDQTFKYLPVYKETSAQNVVQLALQEFNMTAEGSLEWSLCECTVTPDGVIKQKRLPPQLENLAERIALNSRYYLKNNNRSDPLVPDELAPELLKDAQTQLLLLNAQVVAAQLTLQDFAVFSAIEPTEYIDNLFHLDSKYGSPRLEEFERLFNREMWWVATEVCSERHVQRRAKIIKKFIKIARHCRDLRNFNSMFAIVSGLDKPAVRRLHGSWERISSKYHRMLDEIHQLMDPTRNMSKYRQHLAEVEQEPPVVPIYPVIKKDLTFSHEGNPTYTDKLVNFEKLRLIAKSVRTVTKLSSAPYEIASMAERSGGAVNDALLHMNTFEGGGSVATMRKGMAHRANQPRKKVYEQALMVRKVKAYIEGMQVVDNEMELDAMSSDLEPQVQTTRGSTAALGTMTNARRAPSPTPSSLSSQSTGSADQHSRHRFMLGGSGGPKFGVESPQAVQKMLSLVQNSKVKGMSPSTSPALSGPRGLQRNVPRVTARHGGPGPIGVQRHSDQLRFYLLLFRCSVAVPFFHLSQLFFSPKLDQKTSLDVASLVGAQRRSCSEARLGSSTFYIDADPNVFSATPSPTTPSSMTRAITVKPPTASISVVIPSKAPKLTSPRSSASQIISPSGVATYSPNSRSLSLTSVSSTGTLEPSSSSLSGFVLGHRPVPAYSTTLSASSQSLRGLPPRGRTYSNRMEPIREGTQFSSDQVSRYFPEIVQTSRRLIDTARILNIPTLVTEQYPKGLGHTVPQLKEGLSDDTPILEKTKFSMCLPDSEGILKNIKNVILVGIEAHVCVLQTTYDLLERGHAVHVVVDAVSSRSLTDRKFAFKQLESAGAVLTTSECVILGLVQGSDHPKFKEVQKLIMTSAPDTGLVRPRL</sequence>
<feature type="compositionally biased region" description="Polar residues" evidence="5">
    <location>
        <begin position="1490"/>
        <end position="1502"/>
    </location>
</feature>
<feature type="region of interest" description="Disordered" evidence="5">
    <location>
        <begin position="943"/>
        <end position="974"/>
    </location>
</feature>
<dbReference type="InterPro" id="IPR000868">
    <property type="entry name" value="Isochorismatase-like_dom"/>
</dbReference>
<comment type="caution">
    <text evidence="11">The sequence shown here is derived from an EMBL/GenBank/DDBJ whole genome shotgun (WGS) entry which is preliminary data.</text>
</comment>
<dbReference type="InterPro" id="IPR018490">
    <property type="entry name" value="cNMP-bd_dom_sf"/>
</dbReference>
<feature type="region of interest" description="Disordered" evidence="5">
    <location>
        <begin position="429"/>
        <end position="488"/>
    </location>
</feature>
<dbReference type="PROSITE" id="PS50200">
    <property type="entry name" value="RA"/>
    <property type="match status" value="1"/>
</dbReference>
<dbReference type="GO" id="GO:0016324">
    <property type="term" value="C:apical plasma membrane"/>
    <property type="evidence" value="ECO:0007669"/>
    <property type="project" value="TreeGrafter"/>
</dbReference>
<evidence type="ECO:0000259" key="9">
    <source>
        <dbReference type="PROSITE" id="PS50200"/>
    </source>
</evidence>
<dbReference type="PROSITE" id="PS50042">
    <property type="entry name" value="CNMP_BINDING_3"/>
    <property type="match status" value="1"/>
</dbReference>
<comment type="similarity">
    <text evidence="1">Belongs to the isochorismatase family.</text>
</comment>
<proteinExistence type="inferred from homology"/>
<dbReference type="Pfam" id="PF00788">
    <property type="entry name" value="RA"/>
    <property type="match status" value="1"/>
</dbReference>
<feature type="domain" description="Ras-GEF" evidence="6">
    <location>
        <begin position="1137"/>
        <end position="1363"/>
    </location>
</feature>
<evidence type="ECO:0000259" key="6">
    <source>
        <dbReference type="PROSITE" id="PS50009"/>
    </source>
</evidence>
<dbReference type="InterPro" id="IPR000595">
    <property type="entry name" value="cNMP-bd_dom"/>
</dbReference>
<dbReference type="InterPro" id="IPR001895">
    <property type="entry name" value="RASGEF_cat_dom"/>
</dbReference>
<accession>A0A8S1HH57</accession>
<dbReference type="SUPFAM" id="SSF52499">
    <property type="entry name" value="Isochorismatase-like hydrolases"/>
    <property type="match status" value="1"/>
</dbReference>
<feature type="compositionally biased region" description="Polar residues" evidence="5">
    <location>
        <begin position="477"/>
        <end position="488"/>
    </location>
</feature>
<dbReference type="InterPro" id="IPR000159">
    <property type="entry name" value="RA_dom"/>
</dbReference>
<evidence type="ECO:0000256" key="4">
    <source>
        <dbReference type="PROSITE-ProRule" id="PRU00168"/>
    </source>
</evidence>
<dbReference type="SMART" id="SM00100">
    <property type="entry name" value="cNMP"/>
    <property type="match status" value="2"/>
</dbReference>
<dbReference type="Proteomes" id="UP000835052">
    <property type="component" value="Unassembled WGS sequence"/>
</dbReference>
<dbReference type="GO" id="GO:0005085">
    <property type="term" value="F:guanyl-nucleotide exchange factor activity"/>
    <property type="evidence" value="ECO:0007669"/>
    <property type="project" value="UniProtKB-KW"/>
</dbReference>
<dbReference type="SMART" id="SM00314">
    <property type="entry name" value="RA"/>
    <property type="match status" value="1"/>
</dbReference>
<dbReference type="CDD" id="cd00038">
    <property type="entry name" value="CAP_ED"/>
    <property type="match status" value="2"/>
</dbReference>
<evidence type="ECO:0000259" key="8">
    <source>
        <dbReference type="PROSITE" id="PS50106"/>
    </source>
</evidence>
<dbReference type="InterPro" id="IPR029071">
    <property type="entry name" value="Ubiquitin-like_domsf"/>
</dbReference>
<dbReference type="PROSITE" id="PS50009">
    <property type="entry name" value="RASGEF_CAT"/>
    <property type="match status" value="1"/>
</dbReference>
<evidence type="ECO:0000259" key="10">
    <source>
        <dbReference type="PROSITE" id="PS50212"/>
    </source>
</evidence>
<dbReference type="Gene3D" id="1.10.840.10">
    <property type="entry name" value="Ras guanine-nucleotide exchange factors catalytic domain"/>
    <property type="match status" value="1"/>
</dbReference>
<dbReference type="CDD" id="cd01785">
    <property type="entry name" value="RA_PDZ-GEF1"/>
    <property type="match status" value="1"/>
</dbReference>
<feature type="region of interest" description="Disordered" evidence="5">
    <location>
        <begin position="1430"/>
        <end position="1475"/>
    </location>
</feature>
<feature type="region of interest" description="Disordered" evidence="5">
    <location>
        <begin position="1648"/>
        <end position="1678"/>
    </location>
</feature>
<dbReference type="Gene3D" id="2.60.120.10">
    <property type="entry name" value="Jelly Rolls"/>
    <property type="match status" value="2"/>
</dbReference>
<keyword evidence="12" id="KW-1185">Reference proteome</keyword>
<dbReference type="SUPFAM" id="SSF50156">
    <property type="entry name" value="PDZ domain-like"/>
    <property type="match status" value="1"/>
</dbReference>
<evidence type="ECO:0000313" key="12">
    <source>
        <dbReference type="Proteomes" id="UP000835052"/>
    </source>
</evidence>
<feature type="domain" description="PDZ" evidence="8">
    <location>
        <begin position="855"/>
        <end position="925"/>
    </location>
</feature>
<reference evidence="11" key="1">
    <citation type="submission" date="2020-10" db="EMBL/GenBank/DDBJ databases">
        <authorList>
            <person name="Kikuchi T."/>
        </authorList>
    </citation>
    <scope>NUCLEOTIDE SEQUENCE</scope>
    <source>
        <strain evidence="11">NKZ352</strain>
    </source>
</reference>
<dbReference type="InterPro" id="IPR014710">
    <property type="entry name" value="RmlC-like_jellyroll"/>
</dbReference>
<feature type="region of interest" description="Disordered" evidence="5">
    <location>
        <begin position="528"/>
        <end position="568"/>
    </location>
</feature>
<dbReference type="GO" id="GO:0007265">
    <property type="term" value="P:Ras protein signal transduction"/>
    <property type="evidence" value="ECO:0007669"/>
    <property type="project" value="TreeGrafter"/>
</dbReference>
<dbReference type="SMART" id="SM00147">
    <property type="entry name" value="RasGEF"/>
    <property type="match status" value="1"/>
</dbReference>
<dbReference type="SMART" id="SM00228">
    <property type="entry name" value="PDZ"/>
    <property type="match status" value="1"/>
</dbReference>
<feature type="compositionally biased region" description="Pro residues" evidence="5">
    <location>
        <begin position="436"/>
        <end position="449"/>
    </location>
</feature>
<dbReference type="SUPFAM" id="SSF51206">
    <property type="entry name" value="cAMP-binding domain-like"/>
    <property type="match status" value="2"/>
</dbReference>
<dbReference type="Gene3D" id="2.30.42.10">
    <property type="match status" value="1"/>
</dbReference>
<feature type="domain" description="Ras-associating" evidence="9">
    <location>
        <begin position="1025"/>
        <end position="1112"/>
    </location>
</feature>
<feature type="region of interest" description="Disordered" evidence="5">
    <location>
        <begin position="1490"/>
        <end position="1509"/>
    </location>
</feature>
<dbReference type="Pfam" id="PF00618">
    <property type="entry name" value="RasGEF_N"/>
    <property type="match status" value="1"/>
</dbReference>
<dbReference type="Pfam" id="PF00857">
    <property type="entry name" value="Isochorismatase"/>
    <property type="match status" value="1"/>
</dbReference>
<keyword evidence="3 4" id="KW-0344">Guanine-nucleotide releasing factor</keyword>
<evidence type="ECO:0000256" key="1">
    <source>
        <dbReference type="ARBA" id="ARBA00006336"/>
    </source>
</evidence>
<feature type="domain" description="Cyclic nucleotide-binding" evidence="7">
    <location>
        <begin position="605"/>
        <end position="670"/>
    </location>
</feature>
<gene>
    <name evidence="11" type="ORF">CAUJ_LOCUS10406</name>
</gene>
<dbReference type="InterPro" id="IPR036964">
    <property type="entry name" value="RASGEF_cat_dom_sf"/>
</dbReference>
<dbReference type="InterPro" id="IPR019804">
    <property type="entry name" value="Ras_G-nucl-exch_fac_CS"/>
</dbReference>
<dbReference type="Gene3D" id="1.20.870.10">
    <property type="entry name" value="Son of sevenless (SoS) protein Chain: S domain 1"/>
    <property type="match status" value="1"/>
</dbReference>
<evidence type="ECO:0000256" key="2">
    <source>
        <dbReference type="ARBA" id="ARBA00010829"/>
    </source>
</evidence>
<evidence type="ECO:0000256" key="5">
    <source>
        <dbReference type="SAM" id="MobiDB-lite"/>
    </source>
</evidence>
<evidence type="ECO:0000313" key="11">
    <source>
        <dbReference type="EMBL" id="CAD6194487.1"/>
    </source>
</evidence>
<dbReference type="SUPFAM" id="SSF54236">
    <property type="entry name" value="Ubiquitin-like"/>
    <property type="match status" value="1"/>
</dbReference>
<dbReference type="PROSITE" id="PS50212">
    <property type="entry name" value="RASGEF_NTER"/>
    <property type="match status" value="1"/>
</dbReference>
<dbReference type="InterPro" id="IPR000651">
    <property type="entry name" value="Ras-like_Gua-exchang_fac_N"/>
</dbReference>
<feature type="compositionally biased region" description="Low complexity" evidence="5">
    <location>
        <begin position="1443"/>
        <end position="1453"/>
    </location>
</feature>
<dbReference type="PANTHER" id="PTHR23113:SF249">
    <property type="entry name" value="RAP GUANINE NUCLEOTIDE EXCHANGE FACTOR 6"/>
    <property type="match status" value="1"/>
</dbReference>
<dbReference type="EMBL" id="CAJGYM010000045">
    <property type="protein sequence ID" value="CAD6194487.1"/>
    <property type="molecule type" value="Genomic_DNA"/>
</dbReference>
<dbReference type="Pfam" id="PF00595">
    <property type="entry name" value="PDZ"/>
    <property type="match status" value="1"/>
</dbReference>
<dbReference type="CDD" id="cd06224">
    <property type="entry name" value="REM"/>
    <property type="match status" value="1"/>
</dbReference>
<comment type="similarity">
    <text evidence="2">Belongs to the RAPGEF2 family.</text>
</comment>
<dbReference type="InterPro" id="IPR023578">
    <property type="entry name" value="Ras_GEF_dom_sf"/>
</dbReference>
<dbReference type="SMART" id="SM00229">
    <property type="entry name" value="RasGEFN"/>
    <property type="match status" value="1"/>
</dbReference>